<dbReference type="SUPFAM" id="SSF52096">
    <property type="entry name" value="ClpP/crotonase"/>
    <property type="match status" value="1"/>
</dbReference>
<feature type="chain" id="PRO_5026891813" description="Tail specific protease domain-containing protein" evidence="1">
    <location>
        <begin position="29"/>
        <end position="449"/>
    </location>
</feature>
<dbReference type="AlphaFoldDB" id="A0A6J4PY32"/>
<evidence type="ECO:0000313" key="3">
    <source>
        <dbReference type="EMBL" id="CAA9429169.1"/>
    </source>
</evidence>
<dbReference type="Pfam" id="PF14684">
    <property type="entry name" value="Tricorn_C1"/>
    <property type="match status" value="1"/>
</dbReference>
<gene>
    <name evidence="3" type="ORF">AVDCRST_MAG74-3564</name>
</gene>
<dbReference type="InterPro" id="IPR036034">
    <property type="entry name" value="PDZ_sf"/>
</dbReference>
<organism evidence="3">
    <name type="scientific">uncultured Pyrinomonadaceae bacterium</name>
    <dbReference type="NCBI Taxonomy" id="2283094"/>
    <lineage>
        <taxon>Bacteria</taxon>
        <taxon>Pseudomonadati</taxon>
        <taxon>Acidobacteriota</taxon>
        <taxon>Blastocatellia</taxon>
        <taxon>Blastocatellales</taxon>
        <taxon>Pyrinomonadaceae</taxon>
        <taxon>environmental samples</taxon>
    </lineage>
</organism>
<evidence type="ECO:0000256" key="1">
    <source>
        <dbReference type="SAM" id="SignalP"/>
    </source>
</evidence>
<keyword evidence="1" id="KW-0732">Signal</keyword>
<dbReference type="GO" id="GO:0007165">
    <property type="term" value="P:signal transduction"/>
    <property type="evidence" value="ECO:0007669"/>
    <property type="project" value="TreeGrafter"/>
</dbReference>
<protein>
    <recommendedName>
        <fullName evidence="2">Tail specific protease domain-containing protein</fullName>
    </recommendedName>
</protein>
<dbReference type="Gene3D" id="3.30.750.44">
    <property type="match status" value="1"/>
</dbReference>
<accession>A0A6J4PY32</accession>
<dbReference type="Pfam" id="PF03572">
    <property type="entry name" value="Peptidase_S41"/>
    <property type="match status" value="1"/>
</dbReference>
<name>A0A6J4PY32_9BACT</name>
<evidence type="ECO:0000259" key="2">
    <source>
        <dbReference type="SMART" id="SM00245"/>
    </source>
</evidence>
<dbReference type="EMBL" id="CADCUR010000298">
    <property type="protein sequence ID" value="CAA9429169.1"/>
    <property type="molecule type" value="Genomic_DNA"/>
</dbReference>
<proteinExistence type="predicted"/>
<dbReference type="SUPFAM" id="SSF50156">
    <property type="entry name" value="PDZ domain-like"/>
    <property type="match status" value="1"/>
</dbReference>
<dbReference type="InterPro" id="IPR029045">
    <property type="entry name" value="ClpP/crotonase-like_dom_sf"/>
</dbReference>
<dbReference type="PANTHER" id="PTHR32060:SF30">
    <property type="entry name" value="CARBOXY-TERMINAL PROCESSING PROTEASE CTPA"/>
    <property type="match status" value="1"/>
</dbReference>
<sequence length="449" mass="49804">MRQTFLKRHFIGCCFLTAVMFGNFFASAQSKPEDAASSHSQNAVRLFAAQQELETRREIFEQVWRTINDNYYDVKFNGTDWRAVRLRFRPLIEKAANDAEFYAILDQMAGELNDSHTRVYSAAQRDTARRQSANAGIVIGEIQSLPVVLKVAPDSDAERQGIRPGMIVRSVNNQAIGDAIAEARKSIGASSSPRAAQMRVFSRILAGESDSPLILNLSDSVGGKGRRFHLRRGSAPAAASVEWRLLSANIAYLKFPRFTEELEKEIETRLAEFKDTAALILDLRDNRGGDGEVGLRFAAHFFRQEITVARLITRNNLPPAPDVPMTLKTGGSLARTYEKPVVVLINEGTASTAELIANAFQEQKRAPIFGGQSCGCVLGILAPRPLIGGELTLSDFGFITAKNKKLEGSGVLPDRIVPPQIKDLRENRDETLRQAEKYLAKHISKRFEK</sequence>
<dbReference type="CDD" id="cd07562">
    <property type="entry name" value="Peptidase_S41_TRI"/>
    <property type="match status" value="1"/>
</dbReference>
<dbReference type="PANTHER" id="PTHR32060">
    <property type="entry name" value="TAIL-SPECIFIC PROTEASE"/>
    <property type="match status" value="1"/>
</dbReference>
<feature type="domain" description="Tail specific protease" evidence="2">
    <location>
        <begin position="223"/>
        <end position="418"/>
    </location>
</feature>
<dbReference type="SMART" id="SM00245">
    <property type="entry name" value="TSPc"/>
    <property type="match status" value="1"/>
</dbReference>
<dbReference type="GO" id="GO:0008236">
    <property type="term" value="F:serine-type peptidase activity"/>
    <property type="evidence" value="ECO:0007669"/>
    <property type="project" value="InterPro"/>
</dbReference>
<dbReference type="GO" id="GO:0030288">
    <property type="term" value="C:outer membrane-bounded periplasmic space"/>
    <property type="evidence" value="ECO:0007669"/>
    <property type="project" value="TreeGrafter"/>
</dbReference>
<dbReference type="Gene3D" id="2.30.42.10">
    <property type="match status" value="1"/>
</dbReference>
<dbReference type="GO" id="GO:0006508">
    <property type="term" value="P:proteolysis"/>
    <property type="evidence" value="ECO:0007669"/>
    <property type="project" value="InterPro"/>
</dbReference>
<dbReference type="InterPro" id="IPR005151">
    <property type="entry name" value="Tail-specific_protease"/>
</dbReference>
<feature type="signal peptide" evidence="1">
    <location>
        <begin position="1"/>
        <end position="28"/>
    </location>
</feature>
<dbReference type="InterPro" id="IPR028204">
    <property type="entry name" value="Tricorn_C1"/>
</dbReference>
<dbReference type="GO" id="GO:0004175">
    <property type="term" value="F:endopeptidase activity"/>
    <property type="evidence" value="ECO:0007669"/>
    <property type="project" value="TreeGrafter"/>
</dbReference>
<dbReference type="Gene3D" id="3.90.226.10">
    <property type="entry name" value="2-enoyl-CoA Hydratase, Chain A, domain 1"/>
    <property type="match status" value="1"/>
</dbReference>
<reference evidence="3" key="1">
    <citation type="submission" date="2020-02" db="EMBL/GenBank/DDBJ databases">
        <authorList>
            <person name="Meier V. D."/>
        </authorList>
    </citation>
    <scope>NUCLEOTIDE SEQUENCE</scope>
    <source>
        <strain evidence="3">AVDCRST_MAG74</strain>
    </source>
</reference>